<dbReference type="InterPro" id="IPR007863">
    <property type="entry name" value="Peptidase_M16_C"/>
</dbReference>
<dbReference type="RefSeq" id="WP_146662378.1">
    <property type="nucleotide sequence ID" value="NZ_CP019791.1"/>
</dbReference>
<evidence type="ECO:0000259" key="5">
    <source>
        <dbReference type="Pfam" id="PF05193"/>
    </source>
</evidence>
<organism evidence="6 7">
    <name type="scientific">Anaerohalosphaera lusitana</name>
    <dbReference type="NCBI Taxonomy" id="1936003"/>
    <lineage>
        <taxon>Bacteria</taxon>
        <taxon>Pseudomonadati</taxon>
        <taxon>Planctomycetota</taxon>
        <taxon>Phycisphaerae</taxon>
        <taxon>Sedimentisphaerales</taxon>
        <taxon>Anaerohalosphaeraceae</taxon>
        <taxon>Anaerohalosphaera</taxon>
    </lineage>
</organism>
<evidence type="ECO:0000313" key="6">
    <source>
        <dbReference type="EMBL" id="AQT68955.1"/>
    </source>
</evidence>
<dbReference type="OrthoDB" id="9811314at2"/>
<evidence type="ECO:0000256" key="1">
    <source>
        <dbReference type="ARBA" id="ARBA00001947"/>
    </source>
</evidence>
<evidence type="ECO:0000313" key="7">
    <source>
        <dbReference type="Proteomes" id="UP000189674"/>
    </source>
</evidence>
<dbReference type="Pfam" id="PF05193">
    <property type="entry name" value="Peptidase_M16_C"/>
    <property type="match status" value="1"/>
</dbReference>
<dbReference type="PANTHER" id="PTHR11851">
    <property type="entry name" value="METALLOPROTEASE"/>
    <property type="match status" value="1"/>
</dbReference>
<proteinExistence type="inferred from homology"/>
<comment type="cofactor">
    <cofactor evidence="1">
        <name>Zn(2+)</name>
        <dbReference type="ChEBI" id="CHEBI:29105"/>
    </cofactor>
</comment>
<dbReference type="PANTHER" id="PTHR11851:SF49">
    <property type="entry name" value="MITOCHONDRIAL-PROCESSING PEPTIDASE SUBUNIT ALPHA"/>
    <property type="match status" value="1"/>
</dbReference>
<feature type="domain" description="Peptidase M16 C-terminal" evidence="5">
    <location>
        <begin position="166"/>
        <end position="339"/>
    </location>
</feature>
<keyword evidence="7" id="KW-1185">Reference proteome</keyword>
<gene>
    <name evidence="6" type="primary">ptrA_1</name>
    <name evidence="6" type="ORF">STSP2_02132</name>
</gene>
<dbReference type="AlphaFoldDB" id="A0A1U9NM95"/>
<feature type="domain" description="Peptidase M16 N-terminal" evidence="4">
    <location>
        <begin position="17"/>
        <end position="159"/>
    </location>
</feature>
<keyword evidence="6" id="KW-0378">Hydrolase</keyword>
<dbReference type="KEGG" id="alus:STSP2_02132"/>
<accession>A0A1U9NM95</accession>
<name>A0A1U9NM95_9BACT</name>
<dbReference type="GO" id="GO:0046872">
    <property type="term" value="F:metal ion binding"/>
    <property type="evidence" value="ECO:0007669"/>
    <property type="project" value="InterPro"/>
</dbReference>
<dbReference type="InterPro" id="IPR011249">
    <property type="entry name" value="Metalloenz_LuxS/M16"/>
</dbReference>
<keyword evidence="6" id="KW-0645">Protease</keyword>
<dbReference type="InterPro" id="IPR001431">
    <property type="entry name" value="Pept_M16_Zn_BS"/>
</dbReference>
<dbReference type="InterPro" id="IPR050361">
    <property type="entry name" value="MPP/UQCRC_Complex"/>
</dbReference>
<evidence type="ECO:0000259" key="4">
    <source>
        <dbReference type="Pfam" id="PF00675"/>
    </source>
</evidence>
<reference evidence="7" key="1">
    <citation type="submission" date="2017-02" db="EMBL/GenBank/DDBJ databases">
        <title>Comparative genomics and description of representatives of a novel lineage of planctomycetes thriving in anoxic sediments.</title>
        <authorList>
            <person name="Spring S."/>
            <person name="Bunk B."/>
            <person name="Sproer C."/>
        </authorList>
    </citation>
    <scope>NUCLEOTIDE SEQUENCE [LARGE SCALE GENOMIC DNA]</scope>
    <source>
        <strain evidence="7">ST-NAGAB-D1</strain>
    </source>
</reference>
<evidence type="ECO:0000256" key="3">
    <source>
        <dbReference type="RuleBase" id="RU004447"/>
    </source>
</evidence>
<dbReference type="EMBL" id="CP019791">
    <property type="protein sequence ID" value="AQT68955.1"/>
    <property type="molecule type" value="Genomic_DNA"/>
</dbReference>
<sequence length="408" mass="45742">MEFKKTTLDNGLTIIGEVNPAAQSSAVGFFTRTGSRDENAQINGVSHFLEHMMFKGTDKLSALEVNKAFDRLGAKFNAFTSEESTVYYAAVLPEYLQDVTDLWSQLMRPSLRDDDFEMEKNVIKEEIAMYKDMPQFDVVDKCRELHFGVHPCGHSVLGTNESIDAMTAEQMREYFARRYAPDNMVVSVCGNIDFDAVADLVAQKCGHWQPSNAGREPTWFSGTGECRVEENENLMRAHICLMSPAVSMQDEKRFAASLLGTIIGDTTGSRYFWRLVDNALAETAVVHLDSMDGVGVYYSYVQCDKANVNKVLDIIRDVLAEVHRDGVTQAELDKARNKLLSSMAIRSEQPMGRLVGLGFNWMYLQEYRSLADDVEAIRGVTLQDIDALLAEHSLSEFTQYVLTPPVAE</sequence>
<comment type="similarity">
    <text evidence="2 3">Belongs to the peptidase M16 family.</text>
</comment>
<dbReference type="EC" id="3.4.24.55" evidence="6"/>
<dbReference type="Proteomes" id="UP000189674">
    <property type="component" value="Chromosome"/>
</dbReference>
<dbReference type="Gene3D" id="3.30.830.10">
    <property type="entry name" value="Metalloenzyme, LuxS/M16 peptidase-like"/>
    <property type="match status" value="2"/>
</dbReference>
<dbReference type="InterPro" id="IPR011765">
    <property type="entry name" value="Pept_M16_N"/>
</dbReference>
<dbReference type="GO" id="GO:0004222">
    <property type="term" value="F:metalloendopeptidase activity"/>
    <property type="evidence" value="ECO:0007669"/>
    <property type="project" value="UniProtKB-EC"/>
</dbReference>
<dbReference type="GO" id="GO:0006508">
    <property type="term" value="P:proteolysis"/>
    <property type="evidence" value="ECO:0007669"/>
    <property type="project" value="UniProtKB-KW"/>
</dbReference>
<dbReference type="SUPFAM" id="SSF63411">
    <property type="entry name" value="LuxS/MPP-like metallohydrolase"/>
    <property type="match status" value="2"/>
</dbReference>
<dbReference type="PROSITE" id="PS00143">
    <property type="entry name" value="INSULINASE"/>
    <property type="match status" value="1"/>
</dbReference>
<evidence type="ECO:0000256" key="2">
    <source>
        <dbReference type="ARBA" id="ARBA00007261"/>
    </source>
</evidence>
<protein>
    <submittedName>
        <fullName evidence="6">Protease 3</fullName>
        <ecNumber evidence="6">3.4.24.55</ecNumber>
    </submittedName>
</protein>
<dbReference type="Pfam" id="PF00675">
    <property type="entry name" value="Peptidase_M16"/>
    <property type="match status" value="1"/>
</dbReference>
<dbReference type="STRING" id="1936003.STSP2_02132"/>